<evidence type="ECO:0000313" key="3">
    <source>
        <dbReference type="EMBL" id="QWY13113.1"/>
    </source>
</evidence>
<dbReference type="PROSITE" id="PS50041">
    <property type="entry name" value="C_TYPE_LECTIN_2"/>
    <property type="match status" value="2"/>
</dbReference>
<dbReference type="Gene3D" id="3.10.100.10">
    <property type="entry name" value="Mannose-Binding Protein A, subunit A"/>
    <property type="match status" value="2"/>
</dbReference>
<feature type="signal peptide" evidence="1">
    <location>
        <begin position="1"/>
        <end position="20"/>
    </location>
</feature>
<reference evidence="3" key="2">
    <citation type="submission" date="2021-02" db="EMBL/GenBank/DDBJ databases">
        <authorList>
            <person name="Rao X."/>
        </authorList>
    </citation>
    <scope>NUCLEOTIDE SEQUENCE</scope>
</reference>
<dbReference type="CDD" id="cd00037">
    <property type="entry name" value="CLECT"/>
    <property type="match status" value="1"/>
</dbReference>
<dbReference type="InterPro" id="IPR001304">
    <property type="entry name" value="C-type_lectin-like"/>
</dbReference>
<feature type="domain" description="C-type lectin" evidence="2">
    <location>
        <begin position="179"/>
        <end position="302"/>
    </location>
</feature>
<proteinExistence type="evidence at transcript level"/>
<dbReference type="EMBL" id="MW658743">
    <property type="protein sequence ID" value="QWY13113.1"/>
    <property type="molecule type" value="mRNA"/>
</dbReference>
<dbReference type="InterPro" id="IPR016187">
    <property type="entry name" value="CTDL_fold"/>
</dbReference>
<dbReference type="SUPFAM" id="SSF56436">
    <property type="entry name" value="C-type lectin-like"/>
    <property type="match status" value="2"/>
</dbReference>
<accession>A0A8F3HLP8</accession>
<name>A0A8F3HLP8_MYTSE</name>
<organism evidence="3">
    <name type="scientific">Mythimna separata</name>
    <name type="common">Oriental armyworm</name>
    <name type="synonym">Pseudaletia separata</name>
    <dbReference type="NCBI Taxonomy" id="271217"/>
    <lineage>
        <taxon>Eukaryota</taxon>
        <taxon>Metazoa</taxon>
        <taxon>Ecdysozoa</taxon>
        <taxon>Arthropoda</taxon>
        <taxon>Hexapoda</taxon>
        <taxon>Insecta</taxon>
        <taxon>Pterygota</taxon>
        <taxon>Neoptera</taxon>
        <taxon>Endopterygota</taxon>
        <taxon>Lepidoptera</taxon>
        <taxon>Glossata</taxon>
        <taxon>Ditrysia</taxon>
        <taxon>Noctuoidea</taxon>
        <taxon>Noctuidae</taxon>
        <taxon>Noctuinae</taxon>
        <taxon>Hadenini</taxon>
        <taxon>Mythimna</taxon>
    </lineage>
</organism>
<dbReference type="PANTHER" id="PTHR22801">
    <property type="entry name" value="LITHOSTATHINE"/>
    <property type="match status" value="1"/>
</dbReference>
<dbReference type="SMART" id="SM00034">
    <property type="entry name" value="CLECT"/>
    <property type="match status" value="2"/>
</dbReference>
<dbReference type="AlphaFoldDB" id="A0A8F3HLP8"/>
<feature type="chain" id="PRO_5034238884" evidence="1">
    <location>
        <begin position="21"/>
        <end position="330"/>
    </location>
</feature>
<dbReference type="Pfam" id="PF00059">
    <property type="entry name" value="Lectin_C"/>
    <property type="match status" value="2"/>
</dbReference>
<keyword evidence="1" id="KW-0732">Signal</keyword>
<dbReference type="InterPro" id="IPR050801">
    <property type="entry name" value="Ca-Dep_Lectins_ImmuneDev"/>
</dbReference>
<sequence>MFSKTLFMFLIVNLVSDSYGQRSQRFFRDDYNYIEAVEGFYKVHTISQKWAEAKRICALEGTVLWHPDGDFEAQALLSFWKQNYPKITWMYLGISDLLIEGVFQTIEGKPLTQVYSTWELNEPNNAGGDEDCVHIDKQGYMNDCECDAKYNYICKKSLTSLEWNQECNMPNLDYVFSKDTGRCFKVHTTPLTWVEASAMCEVEHTSLAMITSRLEAYHLVKLTESTRSPKILENYQRGIYHLGFHNKLGEGWQTLTGKPIDVDDDVWYDNYQPVGRQQCGSMFYTGRLVNIDCERKCFFICEHKIRTNSPQLRVSSPELPGLVPYVSGGI</sequence>
<feature type="domain" description="C-type lectin" evidence="2">
    <location>
        <begin position="41"/>
        <end position="155"/>
    </location>
</feature>
<reference evidence="3" key="1">
    <citation type="journal article" date="2021" name="Insects">
        <title>Identification of 35 C-Type Lectins in the Oriental Armyworm, Mythimna separata (Walker).</title>
        <authorList>
            <person name="Li H."/>
            <person name="Liu F.-F."/>
            <person name="Fu L.-Q."/>
            <person name="Liu Z."/>
            <person name="Zhang W.-T."/>
            <person name="Wang Q."/>
            <person name="Rao X.-J."/>
        </authorList>
    </citation>
    <scope>NUCLEOTIDE SEQUENCE</scope>
</reference>
<dbReference type="InterPro" id="IPR016186">
    <property type="entry name" value="C-type_lectin-like/link_sf"/>
</dbReference>
<evidence type="ECO:0000259" key="2">
    <source>
        <dbReference type="PROSITE" id="PS50041"/>
    </source>
</evidence>
<evidence type="ECO:0000256" key="1">
    <source>
        <dbReference type="SAM" id="SignalP"/>
    </source>
</evidence>
<dbReference type="PANTHER" id="PTHR22801:SF63">
    <property type="entry name" value="C-TYPE LECTIN DOMAIN-CONTAINING PROTEIN"/>
    <property type="match status" value="1"/>
</dbReference>
<protein>
    <submittedName>
        <fullName evidence="3">IML16</fullName>
    </submittedName>
</protein>